<sequence>MENTFVLHCLKKLSLTFLTLSVFATQQTYASEYIVEKINHHNQKQSSWVVLPYIFSSDSMGLTTGAVGIFDGYLQPQMTMVATIFVGEELDVTNEIDGDNKEERTAGAMFTVSGYKPPLTDRVFITMLGAYAYYPNQRLYLDGSNDSIRDLESNDPKSTSPLQTQGYSNWFEADFRYVLPWGESTDNALPIIQLDRGIAVNRDNIGGGTPFSTGQTILGTELFYSKWTADKFAEEPVINTNGIRFYLEHDNTDYPANPARGYRFNGQFSVDFGIGNSTQSWNAIELDYAHYIELDDFSWTRQNVIAFNVWSAYSPSWDKSESLQEGGGVLDKHQTPMWEGARLGGWNRMRAYDSNRFNDKAALYGTVEYRVIPDFNPLRDNTWSPFPIDWFQTVFYIEVGRVAEQYELDSLLTDMKYDVGFSLRALAANVPVRFEMAFGEEGSAMWVMLNQPF</sequence>
<dbReference type="AlphaFoldDB" id="A0A2T3JMN0"/>
<keyword evidence="3" id="KW-0732">Signal</keyword>
<dbReference type="RefSeq" id="WP_107241905.1">
    <property type="nucleotide sequence ID" value="NZ_PYMJ01000004.1"/>
</dbReference>
<evidence type="ECO:0000256" key="3">
    <source>
        <dbReference type="SAM" id="SignalP"/>
    </source>
</evidence>
<dbReference type="Proteomes" id="UP000240987">
    <property type="component" value="Unassembled WGS sequence"/>
</dbReference>
<feature type="domain" description="Bacterial surface antigen (D15)" evidence="4">
    <location>
        <begin position="239"/>
        <end position="438"/>
    </location>
</feature>
<protein>
    <recommendedName>
        <fullName evidence="4">Bacterial surface antigen (D15) domain-containing protein</fullName>
    </recommendedName>
</protein>
<keyword evidence="2" id="KW-0472">Membrane</keyword>
<comment type="subcellular location">
    <subcellularLocation>
        <location evidence="1">Membrane</location>
    </subcellularLocation>
</comment>
<dbReference type="GO" id="GO:0019867">
    <property type="term" value="C:outer membrane"/>
    <property type="evidence" value="ECO:0007669"/>
    <property type="project" value="InterPro"/>
</dbReference>
<keyword evidence="6" id="KW-1185">Reference proteome</keyword>
<evidence type="ECO:0000313" key="5">
    <source>
        <dbReference type="EMBL" id="PSU50296.1"/>
    </source>
</evidence>
<evidence type="ECO:0000256" key="1">
    <source>
        <dbReference type="ARBA" id="ARBA00004370"/>
    </source>
</evidence>
<dbReference type="Pfam" id="PF01103">
    <property type="entry name" value="Omp85"/>
    <property type="match status" value="1"/>
</dbReference>
<organism evidence="5 6">
    <name type="scientific">Photobacterium frigidiphilum</name>
    <dbReference type="NCBI Taxonomy" id="264736"/>
    <lineage>
        <taxon>Bacteria</taxon>
        <taxon>Pseudomonadati</taxon>
        <taxon>Pseudomonadota</taxon>
        <taxon>Gammaproteobacteria</taxon>
        <taxon>Vibrionales</taxon>
        <taxon>Vibrionaceae</taxon>
        <taxon>Photobacterium</taxon>
    </lineage>
</organism>
<comment type="caution">
    <text evidence="5">The sequence shown here is derived from an EMBL/GenBank/DDBJ whole genome shotgun (WGS) entry which is preliminary data.</text>
</comment>
<dbReference type="Gene3D" id="2.40.160.50">
    <property type="entry name" value="membrane protein fhac: a member of the omp85/tpsb transporter family"/>
    <property type="match status" value="1"/>
</dbReference>
<gene>
    <name evidence="5" type="ORF">C9J12_06075</name>
</gene>
<name>A0A2T3JMN0_9GAMM</name>
<proteinExistence type="predicted"/>
<feature type="signal peptide" evidence="3">
    <location>
        <begin position="1"/>
        <end position="30"/>
    </location>
</feature>
<evidence type="ECO:0000259" key="4">
    <source>
        <dbReference type="Pfam" id="PF01103"/>
    </source>
</evidence>
<evidence type="ECO:0000313" key="6">
    <source>
        <dbReference type="Proteomes" id="UP000240987"/>
    </source>
</evidence>
<reference evidence="5 6" key="1">
    <citation type="submission" date="2018-01" db="EMBL/GenBank/DDBJ databases">
        <title>Whole genome sequencing of Histamine producing bacteria.</title>
        <authorList>
            <person name="Butler K."/>
        </authorList>
    </citation>
    <scope>NUCLEOTIDE SEQUENCE [LARGE SCALE GENOMIC DNA]</scope>
    <source>
        <strain evidence="5 6">JCM 12947</strain>
    </source>
</reference>
<accession>A0A2T3JMN0</accession>
<dbReference type="EMBL" id="PYMJ01000004">
    <property type="protein sequence ID" value="PSU50296.1"/>
    <property type="molecule type" value="Genomic_DNA"/>
</dbReference>
<evidence type="ECO:0000256" key="2">
    <source>
        <dbReference type="ARBA" id="ARBA00023136"/>
    </source>
</evidence>
<feature type="chain" id="PRO_5015498620" description="Bacterial surface antigen (D15) domain-containing protein" evidence="3">
    <location>
        <begin position="31"/>
        <end position="453"/>
    </location>
</feature>
<dbReference type="InterPro" id="IPR000184">
    <property type="entry name" value="Bac_surfAg_D15"/>
</dbReference>
<dbReference type="OrthoDB" id="6189026at2"/>